<feature type="domain" description="TerB-C" evidence="9">
    <location>
        <begin position="468"/>
        <end position="624"/>
    </location>
</feature>
<reference evidence="11" key="1">
    <citation type="submission" date="2016-10" db="EMBL/GenBank/DDBJ databases">
        <authorList>
            <person name="Varghese N."/>
            <person name="Submissions S."/>
        </authorList>
    </citation>
    <scope>NUCLEOTIDE SEQUENCE [LARGE SCALE GENOMIC DNA]</scope>
    <source>
        <strain evidence="11">DSM 19183</strain>
    </source>
</reference>
<dbReference type="Proteomes" id="UP000199081">
    <property type="component" value="Unassembled WGS sequence"/>
</dbReference>
<evidence type="ECO:0000256" key="4">
    <source>
        <dbReference type="ARBA" id="ARBA00023136"/>
    </source>
</evidence>
<feature type="transmembrane region" description="Helical" evidence="6">
    <location>
        <begin position="30"/>
        <end position="53"/>
    </location>
</feature>
<evidence type="ECO:0000256" key="5">
    <source>
        <dbReference type="SAM" id="MobiDB-lite"/>
    </source>
</evidence>
<evidence type="ECO:0000259" key="9">
    <source>
        <dbReference type="Pfam" id="PF15615"/>
    </source>
</evidence>
<dbReference type="InterPro" id="IPR028932">
    <property type="entry name" value="TerB-C"/>
</dbReference>
<comment type="subcellular location">
    <subcellularLocation>
        <location evidence="1">Membrane</location>
        <topology evidence="1">Multi-pass membrane protein</topology>
    </subcellularLocation>
</comment>
<dbReference type="GO" id="GO:0016020">
    <property type="term" value="C:membrane"/>
    <property type="evidence" value="ECO:0007669"/>
    <property type="project" value="UniProtKB-SubCell"/>
</dbReference>
<evidence type="ECO:0000256" key="1">
    <source>
        <dbReference type="ARBA" id="ARBA00004141"/>
    </source>
</evidence>
<dbReference type="Pfam" id="PF05154">
    <property type="entry name" value="TM2"/>
    <property type="match status" value="1"/>
</dbReference>
<evidence type="ECO:0000313" key="11">
    <source>
        <dbReference type="Proteomes" id="UP000199081"/>
    </source>
</evidence>
<dbReference type="InterPro" id="IPR007829">
    <property type="entry name" value="TM2"/>
</dbReference>
<evidence type="ECO:0000259" key="7">
    <source>
        <dbReference type="Pfam" id="PF05154"/>
    </source>
</evidence>
<feature type="domain" description="TerB N-terminal" evidence="8">
    <location>
        <begin position="162"/>
        <end position="304"/>
    </location>
</feature>
<evidence type="ECO:0000256" key="3">
    <source>
        <dbReference type="ARBA" id="ARBA00022989"/>
    </source>
</evidence>
<dbReference type="EMBL" id="FNZU01000006">
    <property type="protein sequence ID" value="SEK78909.1"/>
    <property type="molecule type" value="Genomic_DNA"/>
</dbReference>
<gene>
    <name evidence="10" type="ORF">SAMN04488099_10689</name>
</gene>
<evidence type="ECO:0000259" key="8">
    <source>
        <dbReference type="Pfam" id="PF13208"/>
    </source>
</evidence>
<proteinExistence type="predicted"/>
<feature type="region of interest" description="Disordered" evidence="5">
    <location>
        <begin position="449"/>
        <end position="472"/>
    </location>
</feature>
<protein>
    <submittedName>
        <fullName evidence="10">TM2 domain-containing membrane protein YozV</fullName>
    </submittedName>
</protein>
<sequence length="637" mass="75037">MKNKRTGYLLALFLGVFGAHLFYYKKYVRATLYLLFFWTYVPILLGWIDMLFIKKWNEEINNNILGEIEKTVNAYEDDGAEKSTLKKETEHSKSSDKTTKRQKVESFLKESFEFYNDKDIILEEFNHLTTPNDIVESVSEVKSDTENTYKRNSPTIQFTVSNSQKEFVKNSLKFAKKRGKQTKEIPFSSYWPTFSSLNDRQLKWYFYWREQVLNNNYIDVDLSYIFIFVYELLNYSFNSKAAFNISMLVRLMENYEDRFPEINKYLTEWIADMLYELGETDLAAQWDTTEDRIPPLYNEIQHNKDSLNSISITYWKPYLKNYRETEFFKQNKNKIYNKFKQGIVTVQKRINDNSENVLNEWFEQRDRRIVRDLYQSAVMGRRFDPVHVYVKEYRPTDKLTEMVSNLFRLSENIVRSESGVKREIKVDDSVLPENLKNDLLDSKDRFKMVQSKEQSSKGSSIPKKPANEEPESNIINLNWEEIKRKEKELDVLQNAIEPSTANDIEPIVDKTDKNAVTSLDETNNDSFFSKEKSDHASITAMGIFNDVDEDYEGFLDSLNSIEKEFVLMFESSIVSFEKAAAFAKNNGMMLTVLLTAINEKANENLEDILFEEDSDEVRIIKDFQDVIDYVRGDLIEN</sequence>
<dbReference type="AlphaFoldDB" id="A0A1H7JWF8"/>
<evidence type="ECO:0000256" key="2">
    <source>
        <dbReference type="ARBA" id="ARBA00022692"/>
    </source>
</evidence>
<evidence type="ECO:0000256" key="6">
    <source>
        <dbReference type="SAM" id="Phobius"/>
    </source>
</evidence>
<dbReference type="InterPro" id="IPR025266">
    <property type="entry name" value="TerB_N"/>
</dbReference>
<feature type="transmembrane region" description="Helical" evidence="6">
    <location>
        <begin position="7"/>
        <end position="24"/>
    </location>
</feature>
<keyword evidence="2 6" id="KW-0812">Transmembrane</keyword>
<dbReference type="Pfam" id="PF15615">
    <property type="entry name" value="TerB_C"/>
    <property type="match status" value="1"/>
</dbReference>
<feature type="domain" description="TM2" evidence="7">
    <location>
        <begin position="2"/>
        <end position="50"/>
    </location>
</feature>
<keyword evidence="4 6" id="KW-0472">Membrane</keyword>
<organism evidence="10 11">
    <name type="scientific">Alkalibacterium pelagium</name>
    <dbReference type="NCBI Taxonomy" id="426702"/>
    <lineage>
        <taxon>Bacteria</taxon>
        <taxon>Bacillati</taxon>
        <taxon>Bacillota</taxon>
        <taxon>Bacilli</taxon>
        <taxon>Lactobacillales</taxon>
        <taxon>Carnobacteriaceae</taxon>
        <taxon>Alkalibacterium</taxon>
    </lineage>
</organism>
<keyword evidence="11" id="KW-1185">Reference proteome</keyword>
<evidence type="ECO:0000313" key="10">
    <source>
        <dbReference type="EMBL" id="SEK78909.1"/>
    </source>
</evidence>
<accession>A0A1H7JWF8</accession>
<dbReference type="Pfam" id="PF13208">
    <property type="entry name" value="TerB_N"/>
    <property type="match status" value="1"/>
</dbReference>
<keyword evidence="3 6" id="KW-1133">Transmembrane helix</keyword>
<dbReference type="STRING" id="426702.SAMN04488099_10689"/>
<name>A0A1H7JWF8_9LACT</name>